<name>A0ABU6XY14_9FABA</name>
<reference evidence="1 2" key="1">
    <citation type="journal article" date="2023" name="Plants (Basel)">
        <title>Bridging the Gap: Combining Genomics and Transcriptomics Approaches to Understand Stylosanthes scabra, an Orphan Legume from the Brazilian Caatinga.</title>
        <authorList>
            <person name="Ferreira-Neto J.R.C."/>
            <person name="da Silva M.D."/>
            <person name="Binneck E."/>
            <person name="de Melo N.F."/>
            <person name="da Silva R.H."/>
            <person name="de Melo A.L.T.M."/>
            <person name="Pandolfi V."/>
            <person name="Bustamante F.O."/>
            <person name="Brasileiro-Vidal A.C."/>
            <person name="Benko-Iseppon A.M."/>
        </authorList>
    </citation>
    <scope>NUCLEOTIDE SEQUENCE [LARGE SCALE GENOMIC DNA]</scope>
    <source>
        <tissue evidence="1">Leaves</tissue>
    </source>
</reference>
<comment type="caution">
    <text evidence="1">The sequence shown here is derived from an EMBL/GenBank/DDBJ whole genome shotgun (WGS) entry which is preliminary data.</text>
</comment>
<evidence type="ECO:0000313" key="2">
    <source>
        <dbReference type="Proteomes" id="UP001341840"/>
    </source>
</evidence>
<evidence type="ECO:0000313" key="1">
    <source>
        <dbReference type="EMBL" id="MED6203142.1"/>
    </source>
</evidence>
<keyword evidence="2" id="KW-1185">Reference proteome</keyword>
<feature type="non-terminal residue" evidence="1">
    <location>
        <position position="147"/>
    </location>
</feature>
<accession>A0ABU6XY14</accession>
<organism evidence="1 2">
    <name type="scientific">Stylosanthes scabra</name>
    <dbReference type="NCBI Taxonomy" id="79078"/>
    <lineage>
        <taxon>Eukaryota</taxon>
        <taxon>Viridiplantae</taxon>
        <taxon>Streptophyta</taxon>
        <taxon>Embryophyta</taxon>
        <taxon>Tracheophyta</taxon>
        <taxon>Spermatophyta</taxon>
        <taxon>Magnoliopsida</taxon>
        <taxon>eudicotyledons</taxon>
        <taxon>Gunneridae</taxon>
        <taxon>Pentapetalae</taxon>
        <taxon>rosids</taxon>
        <taxon>fabids</taxon>
        <taxon>Fabales</taxon>
        <taxon>Fabaceae</taxon>
        <taxon>Papilionoideae</taxon>
        <taxon>50 kb inversion clade</taxon>
        <taxon>dalbergioids sensu lato</taxon>
        <taxon>Dalbergieae</taxon>
        <taxon>Pterocarpus clade</taxon>
        <taxon>Stylosanthes</taxon>
    </lineage>
</organism>
<proteinExistence type="predicted"/>
<gene>
    <name evidence="1" type="ORF">PIB30_112721</name>
</gene>
<sequence length="147" mass="17277">MESIFRKKKGKEKASSSSEAPRFKTLYHEAHYKGKLSARKVLPELIIECNDEIVSECAVQIKIRKWEKFTTPLQAVGHNLVTEFYANAWEPDKEKRKPYTYTTMVQGRDISFPRKDIKRVLKLRKDPLPNVGSYEERKANKDFRLEE</sequence>
<dbReference type="EMBL" id="JASCZI010219782">
    <property type="protein sequence ID" value="MED6203142.1"/>
    <property type="molecule type" value="Genomic_DNA"/>
</dbReference>
<protein>
    <submittedName>
        <fullName evidence="1">Uncharacterized protein</fullName>
    </submittedName>
</protein>
<dbReference type="Proteomes" id="UP001341840">
    <property type="component" value="Unassembled WGS sequence"/>
</dbReference>